<dbReference type="SUPFAM" id="SSF53850">
    <property type="entry name" value="Periplasmic binding protein-like II"/>
    <property type="match status" value="1"/>
</dbReference>
<evidence type="ECO:0000256" key="1">
    <source>
        <dbReference type="SAM" id="SignalP"/>
    </source>
</evidence>
<dbReference type="InterPro" id="IPR006311">
    <property type="entry name" value="TAT_signal"/>
</dbReference>
<feature type="signal peptide" evidence="1">
    <location>
        <begin position="1"/>
        <end position="25"/>
    </location>
</feature>
<dbReference type="Gene3D" id="3.40.190.10">
    <property type="entry name" value="Periplasmic binding protein-like II"/>
    <property type="match status" value="2"/>
</dbReference>
<gene>
    <name evidence="2" type="ORF">JOF53_006187</name>
</gene>
<keyword evidence="2" id="KW-0675">Receptor</keyword>
<sequence length="314" mass="33647">MAPSQLTRRSLLLGGAALLGGSGLAACSPVTEPVLPELILATGPPGAVYREIGTALVDELSKYLPRTNVRTVQTGASVENLSLLAAGRAHLGFVSLDAMLSRQSAPVQGVSAVGRLYDSFLHLVVPESSSLRTVKDLSGRRVSVGAAGSGTEYTVERLRRVSGISFNEVRLNQAESARQLEQGMIDAFFTLTGIPTPAILDVMTRVKIRLVEMNDEAHDMAEAEPSSYVPATIPKTTYTYLAPCRTLSVPNVLVTRDDLPDNVVRTVTETVFTKADTIAKDHAEARRINRSTGIATGPVPLHPGAAAWFRQFKR</sequence>
<accession>A0ABS5AL64</accession>
<dbReference type="PANTHER" id="PTHR42941:SF1">
    <property type="entry name" value="SLL1037 PROTEIN"/>
    <property type="match status" value="1"/>
</dbReference>
<dbReference type="EMBL" id="JAGIOO010000001">
    <property type="protein sequence ID" value="MBP2477315.1"/>
    <property type="molecule type" value="Genomic_DNA"/>
</dbReference>
<protein>
    <submittedName>
        <fullName evidence="2">TRAP transporter TAXI family solute receptor</fullName>
    </submittedName>
</protein>
<dbReference type="RefSeq" id="WP_086780591.1">
    <property type="nucleotide sequence ID" value="NZ_JAGIOO010000001.1"/>
</dbReference>
<name>A0ABS5AL64_9PSEU</name>
<reference evidence="2 3" key="1">
    <citation type="submission" date="2021-03" db="EMBL/GenBank/DDBJ databases">
        <title>Sequencing the genomes of 1000 actinobacteria strains.</title>
        <authorList>
            <person name="Klenk H.-P."/>
        </authorList>
    </citation>
    <scope>NUCLEOTIDE SEQUENCE [LARGE SCALE GENOMIC DNA]</scope>
    <source>
        <strain evidence="2 3">DSM 44580</strain>
    </source>
</reference>
<feature type="chain" id="PRO_5046110922" evidence="1">
    <location>
        <begin position="26"/>
        <end position="314"/>
    </location>
</feature>
<proteinExistence type="predicted"/>
<evidence type="ECO:0000313" key="3">
    <source>
        <dbReference type="Proteomes" id="UP001519363"/>
    </source>
</evidence>
<dbReference type="Pfam" id="PF16868">
    <property type="entry name" value="NMT1_3"/>
    <property type="match status" value="1"/>
</dbReference>
<dbReference type="Proteomes" id="UP001519363">
    <property type="component" value="Unassembled WGS sequence"/>
</dbReference>
<dbReference type="InterPro" id="IPR011852">
    <property type="entry name" value="TRAP_TAXI"/>
</dbReference>
<keyword evidence="1" id="KW-0732">Signal</keyword>
<dbReference type="NCBIfam" id="TIGR02122">
    <property type="entry name" value="TRAP_TAXI"/>
    <property type="match status" value="1"/>
</dbReference>
<dbReference type="PANTHER" id="PTHR42941">
    <property type="entry name" value="SLL1037 PROTEIN"/>
    <property type="match status" value="1"/>
</dbReference>
<keyword evidence="3" id="KW-1185">Reference proteome</keyword>
<organism evidence="2 3">
    <name type="scientific">Crossiella equi</name>
    <dbReference type="NCBI Taxonomy" id="130796"/>
    <lineage>
        <taxon>Bacteria</taxon>
        <taxon>Bacillati</taxon>
        <taxon>Actinomycetota</taxon>
        <taxon>Actinomycetes</taxon>
        <taxon>Pseudonocardiales</taxon>
        <taxon>Pseudonocardiaceae</taxon>
        <taxon>Crossiella</taxon>
    </lineage>
</organism>
<comment type="caution">
    <text evidence="2">The sequence shown here is derived from an EMBL/GenBank/DDBJ whole genome shotgun (WGS) entry which is preliminary data.</text>
</comment>
<dbReference type="PROSITE" id="PS51318">
    <property type="entry name" value="TAT"/>
    <property type="match status" value="1"/>
</dbReference>
<evidence type="ECO:0000313" key="2">
    <source>
        <dbReference type="EMBL" id="MBP2477315.1"/>
    </source>
</evidence>